<evidence type="ECO:0000313" key="1">
    <source>
        <dbReference type="EMBL" id="SBQ87661.1"/>
    </source>
</evidence>
<protein>
    <submittedName>
        <fullName evidence="1">Uncharacterized protein</fullName>
    </submittedName>
</protein>
<proteinExistence type="predicted"/>
<dbReference type="EMBL" id="HAED01001816">
    <property type="protein sequence ID" value="SBQ87661.1"/>
    <property type="molecule type" value="Transcribed_RNA"/>
</dbReference>
<reference evidence="1" key="1">
    <citation type="submission" date="2016-05" db="EMBL/GenBank/DDBJ databases">
        <authorList>
            <person name="Lavstsen T."/>
            <person name="Jespersen J.S."/>
        </authorList>
    </citation>
    <scope>NUCLEOTIDE SEQUENCE</scope>
    <source>
        <tissue evidence="1">Brain</tissue>
    </source>
</reference>
<reference evidence="1" key="2">
    <citation type="submission" date="2016-06" db="EMBL/GenBank/DDBJ databases">
        <title>The genome of a short-lived fish provides insights into sex chromosome evolution and the genetic control of aging.</title>
        <authorList>
            <person name="Reichwald K."/>
            <person name="Felder M."/>
            <person name="Petzold A."/>
            <person name="Koch P."/>
            <person name="Groth M."/>
            <person name="Platzer M."/>
        </authorList>
    </citation>
    <scope>NUCLEOTIDE SEQUENCE</scope>
    <source>
        <tissue evidence="1">Brain</tissue>
    </source>
</reference>
<accession>A0A1A8HTC2</accession>
<sequence>SPVLFFSQHVGHVQKNRTGDKTSSGSEQEFIKKLARFSFYFGNQLSLIGKQICILAKCFKYQLNIYFPRCYLSPHYILYFWVRLKYLFPKY</sequence>
<feature type="non-terminal residue" evidence="1">
    <location>
        <position position="1"/>
    </location>
</feature>
<gene>
    <name evidence="1" type="primary">Nfu_g_1_013099</name>
</gene>
<name>A0A1A8HTC2_NOTKU</name>
<organism evidence="1">
    <name type="scientific">Nothobranchius kuhntae</name>
    <name type="common">Beira killifish</name>
    <dbReference type="NCBI Taxonomy" id="321403"/>
    <lineage>
        <taxon>Eukaryota</taxon>
        <taxon>Metazoa</taxon>
        <taxon>Chordata</taxon>
        <taxon>Craniata</taxon>
        <taxon>Vertebrata</taxon>
        <taxon>Euteleostomi</taxon>
        <taxon>Actinopterygii</taxon>
        <taxon>Neopterygii</taxon>
        <taxon>Teleostei</taxon>
        <taxon>Neoteleostei</taxon>
        <taxon>Acanthomorphata</taxon>
        <taxon>Ovalentaria</taxon>
        <taxon>Atherinomorphae</taxon>
        <taxon>Cyprinodontiformes</taxon>
        <taxon>Nothobranchiidae</taxon>
        <taxon>Nothobranchius</taxon>
    </lineage>
</organism>
<dbReference type="AlphaFoldDB" id="A0A1A8HTC2"/>